<keyword evidence="2" id="KW-1185">Reference proteome</keyword>
<dbReference type="EMBL" id="FPLJ01000060">
    <property type="protein sequence ID" value="SGY93923.1"/>
    <property type="molecule type" value="Genomic_DNA"/>
</dbReference>
<organism evidence="1 2">
    <name type="scientific">Moritella viscosa</name>
    <dbReference type="NCBI Taxonomy" id="80854"/>
    <lineage>
        <taxon>Bacteria</taxon>
        <taxon>Pseudomonadati</taxon>
        <taxon>Pseudomonadota</taxon>
        <taxon>Gammaproteobacteria</taxon>
        <taxon>Alteromonadales</taxon>
        <taxon>Moritellaceae</taxon>
        <taxon>Moritella</taxon>
    </lineage>
</organism>
<accession>A0ABY1HGV5</accession>
<proteinExistence type="predicted"/>
<dbReference type="RefSeq" id="WP_075472505.1">
    <property type="nucleotide sequence ID" value="NZ_CAWQZC010000153.1"/>
</dbReference>
<comment type="caution">
    <text evidence="1">The sequence shown here is derived from an EMBL/GenBank/DDBJ whole genome shotgun (WGS) entry which is preliminary data.</text>
</comment>
<dbReference type="GeneID" id="61296504"/>
<name>A0ABY1HGV5_9GAMM</name>
<reference evidence="1 2" key="1">
    <citation type="submission" date="2016-11" db="EMBL/GenBank/DDBJ databases">
        <authorList>
            <person name="Klemetsen T."/>
        </authorList>
    </citation>
    <scope>NUCLEOTIDE SEQUENCE [LARGE SCALE GENOMIC DNA]</scope>
    <source>
        <strain evidence="1">MT 2528</strain>
    </source>
</reference>
<dbReference type="Proteomes" id="UP000182660">
    <property type="component" value="Unassembled WGS sequence"/>
</dbReference>
<sequence>MTSSLVPVSQQRGLKHLQKLRVELQTIVDSKKVERGVGKCDLNSRVSFLKPKAKSLAKSWGLL</sequence>
<gene>
    <name evidence="1" type="ORF">MT2528_2668</name>
</gene>
<evidence type="ECO:0000313" key="2">
    <source>
        <dbReference type="Proteomes" id="UP000182660"/>
    </source>
</evidence>
<evidence type="ECO:0000313" key="1">
    <source>
        <dbReference type="EMBL" id="SGY93923.1"/>
    </source>
</evidence>
<protein>
    <submittedName>
        <fullName evidence="1">Uncharacterized protein</fullName>
    </submittedName>
</protein>